<organism evidence="2">
    <name type="scientific">bioreactor metagenome</name>
    <dbReference type="NCBI Taxonomy" id="1076179"/>
    <lineage>
        <taxon>unclassified sequences</taxon>
        <taxon>metagenomes</taxon>
        <taxon>ecological metagenomes</taxon>
    </lineage>
</organism>
<evidence type="ECO:0000313" key="2">
    <source>
        <dbReference type="EMBL" id="MPN12723.1"/>
    </source>
</evidence>
<proteinExistence type="predicted"/>
<feature type="region of interest" description="Disordered" evidence="1">
    <location>
        <begin position="1"/>
        <end position="40"/>
    </location>
</feature>
<feature type="compositionally biased region" description="Basic and acidic residues" evidence="1">
    <location>
        <begin position="20"/>
        <end position="40"/>
    </location>
</feature>
<reference evidence="2" key="1">
    <citation type="submission" date="2019-08" db="EMBL/GenBank/DDBJ databases">
        <authorList>
            <person name="Kucharzyk K."/>
            <person name="Murdoch R.W."/>
            <person name="Higgins S."/>
            <person name="Loffler F."/>
        </authorList>
    </citation>
    <scope>NUCLEOTIDE SEQUENCE</scope>
</reference>
<evidence type="ECO:0000256" key="1">
    <source>
        <dbReference type="SAM" id="MobiDB-lite"/>
    </source>
</evidence>
<comment type="caution">
    <text evidence="2">The sequence shown here is derived from an EMBL/GenBank/DDBJ whole genome shotgun (WGS) entry which is preliminary data.</text>
</comment>
<accession>A0A645FKJ1</accession>
<dbReference type="EMBL" id="VSSQ01059125">
    <property type="protein sequence ID" value="MPN12723.1"/>
    <property type="molecule type" value="Genomic_DNA"/>
</dbReference>
<gene>
    <name evidence="2" type="ORF">SDC9_160043</name>
</gene>
<sequence length="40" mass="5110">MHRMKMMQQARPGTEQQRMMMEKMRKMHQERMKKEQQTEN</sequence>
<dbReference type="AlphaFoldDB" id="A0A645FKJ1"/>
<name>A0A645FKJ1_9ZZZZ</name>
<protein>
    <submittedName>
        <fullName evidence="2">Uncharacterized protein</fullName>
    </submittedName>
</protein>